<dbReference type="SMART" id="SM00368">
    <property type="entry name" value="LRR_RI"/>
    <property type="match status" value="3"/>
</dbReference>
<dbReference type="InterPro" id="IPR052394">
    <property type="entry name" value="LRR-containing"/>
</dbReference>
<gene>
    <name evidence="1" type="ORF">CPELLU_LOCUS13719</name>
</gene>
<dbReference type="Gene3D" id="3.80.10.10">
    <property type="entry name" value="Ribonuclease Inhibitor"/>
    <property type="match status" value="1"/>
</dbReference>
<dbReference type="Pfam" id="PF13516">
    <property type="entry name" value="LRR_6"/>
    <property type="match status" value="3"/>
</dbReference>
<dbReference type="InterPro" id="IPR032675">
    <property type="entry name" value="LRR_dom_sf"/>
</dbReference>
<evidence type="ECO:0000313" key="1">
    <source>
        <dbReference type="EMBL" id="CAG8734697.1"/>
    </source>
</evidence>
<comment type="caution">
    <text evidence="1">The sequence shown here is derived from an EMBL/GenBank/DDBJ whole genome shotgun (WGS) entry which is preliminary data.</text>
</comment>
<dbReference type="InterPro" id="IPR001611">
    <property type="entry name" value="Leu-rich_rpt"/>
</dbReference>
<dbReference type="OrthoDB" id="120976at2759"/>
<accession>A0A9N9IID9</accession>
<feature type="non-terminal residue" evidence="1">
    <location>
        <position position="1"/>
    </location>
</feature>
<proteinExistence type="predicted"/>
<reference evidence="1" key="1">
    <citation type="submission" date="2021-06" db="EMBL/GenBank/DDBJ databases">
        <authorList>
            <person name="Kallberg Y."/>
            <person name="Tangrot J."/>
            <person name="Rosling A."/>
        </authorList>
    </citation>
    <scope>NUCLEOTIDE SEQUENCE</scope>
    <source>
        <strain evidence="1">FL966</strain>
    </source>
</reference>
<keyword evidence="2" id="KW-1185">Reference proteome</keyword>
<dbReference type="SUPFAM" id="SSF52047">
    <property type="entry name" value="RNI-like"/>
    <property type="match status" value="1"/>
</dbReference>
<protein>
    <submittedName>
        <fullName evidence="1">24805_t:CDS:1</fullName>
    </submittedName>
</protein>
<dbReference type="PANTHER" id="PTHR24114">
    <property type="entry name" value="LEUCINE RICH REPEAT FAMILY PROTEIN"/>
    <property type="match status" value="1"/>
</dbReference>
<dbReference type="PANTHER" id="PTHR24114:SF2">
    <property type="entry name" value="F-BOX DOMAIN-CONTAINING PROTEIN-RELATED"/>
    <property type="match status" value="1"/>
</dbReference>
<sequence>INSESWFAGDGVTDWYISEGRGFRLVHDIDQYDKDAVLAIKSSLVMKFLRTNNSILAKSLYKNTTLTYLDLSHNFLQNEGCKALAEALNENTKLTHLHLQNNYIGPEGGIVIALALQKNISLTHLNLSENKLGPDGGQALANALCKNKSLKHLLLWNNQLSFELEKARSKNNIVHLGISNNNTNYVTSYVAP</sequence>
<dbReference type="Proteomes" id="UP000789759">
    <property type="component" value="Unassembled WGS sequence"/>
</dbReference>
<evidence type="ECO:0000313" key="2">
    <source>
        <dbReference type="Proteomes" id="UP000789759"/>
    </source>
</evidence>
<dbReference type="AlphaFoldDB" id="A0A9N9IID9"/>
<dbReference type="EMBL" id="CAJVQA010015029">
    <property type="protein sequence ID" value="CAG8734697.1"/>
    <property type="molecule type" value="Genomic_DNA"/>
</dbReference>
<organism evidence="1 2">
    <name type="scientific">Cetraspora pellucida</name>
    <dbReference type="NCBI Taxonomy" id="1433469"/>
    <lineage>
        <taxon>Eukaryota</taxon>
        <taxon>Fungi</taxon>
        <taxon>Fungi incertae sedis</taxon>
        <taxon>Mucoromycota</taxon>
        <taxon>Glomeromycotina</taxon>
        <taxon>Glomeromycetes</taxon>
        <taxon>Diversisporales</taxon>
        <taxon>Gigasporaceae</taxon>
        <taxon>Cetraspora</taxon>
    </lineage>
</organism>
<name>A0A9N9IID9_9GLOM</name>